<name>A0ABX8X3W5_9CYAN</name>
<dbReference type="EMBL" id="CP080598">
    <property type="protein sequence ID" value="QYX33217.1"/>
    <property type="molecule type" value="Genomic_DNA"/>
</dbReference>
<gene>
    <name evidence="1" type="ORF">K2F26_07805</name>
</gene>
<sequence length="306" mass="35566">MGFIEAIFGGFGSFVIKGINTVHQLAKNYVSRLVDEALKERVVENQPSSNPTSVNVHVVYNVQNEIKNIDLEQTEIEKKRARDGSLNLSDIEKLEELQKQREDKFEQWQKAKTQEVITEQAKNPDSYETSFLNNDNVHILQFQMGQVVLEKRCVCGKPMMLQHRDRKDGSIFLLNDFFWSCVGYYSNQCRGTQRFQTQDIALLHKANILELQLSNTELGQSFTRPLIQKTVVRLRQHLGEEDRDILCPIHHVPMMLREKDKSNHSNVVLDMFHLRCPHFQCQQTVKLKSLAQIAAFLHRKEERGIF</sequence>
<organism evidence="1 2">
    <name type="scientific">Sphaerospermopsis torques-reginae ITEP-024</name>
    <dbReference type="NCBI Taxonomy" id="984208"/>
    <lineage>
        <taxon>Bacteria</taxon>
        <taxon>Bacillati</taxon>
        <taxon>Cyanobacteriota</taxon>
        <taxon>Cyanophyceae</taxon>
        <taxon>Nostocales</taxon>
        <taxon>Aphanizomenonaceae</taxon>
        <taxon>Sphaerospermopsis</taxon>
        <taxon>Sphaerospermopsis torques-reginae</taxon>
    </lineage>
</organism>
<keyword evidence="2" id="KW-1185">Reference proteome</keyword>
<protein>
    <submittedName>
        <fullName evidence="1">Uncharacterized protein</fullName>
    </submittedName>
</protein>
<proteinExistence type="predicted"/>
<evidence type="ECO:0000313" key="1">
    <source>
        <dbReference type="EMBL" id="QYX33217.1"/>
    </source>
</evidence>
<dbReference type="Proteomes" id="UP000826540">
    <property type="component" value="Chromosome"/>
</dbReference>
<evidence type="ECO:0000313" key="2">
    <source>
        <dbReference type="Proteomes" id="UP000826540"/>
    </source>
</evidence>
<accession>A0ABX8X3W5</accession>
<dbReference type="RefSeq" id="WP_220611002.1">
    <property type="nucleotide sequence ID" value="NZ_CP080598.1"/>
</dbReference>
<reference evidence="1 2" key="1">
    <citation type="journal article" date="2022" name="J. Am. Chem. Soc.">
        <title>Biosynthesis of Guanitoxin Enables Global Environmental Detection in Freshwater Cyanobacteria.</title>
        <authorList>
            <person name="Lima S.T."/>
            <person name="Fallon T.R."/>
            <person name="Cordoza J.L."/>
            <person name="Chekan J.R."/>
            <person name="Delbaje E."/>
            <person name="Hopiavuori A.R."/>
            <person name="Alvarenga D.O."/>
            <person name="Wood S.M."/>
            <person name="Luhavaya H."/>
            <person name="Baumgartner J.T."/>
            <person name="Dorr F.A."/>
            <person name="Etchegaray A."/>
            <person name="Pinto E."/>
            <person name="McKinnie S.M.K."/>
            <person name="Fiore M.F."/>
            <person name="Moore B.S."/>
        </authorList>
    </citation>
    <scope>NUCLEOTIDE SEQUENCE [LARGE SCALE GENOMIC DNA]</scope>
    <source>
        <strain evidence="1 2">ITEP-024</strain>
    </source>
</reference>